<name>A0AAU1I8P4_9ACTN</name>
<dbReference type="Gene3D" id="4.10.320.10">
    <property type="entry name" value="E3-binding domain"/>
    <property type="match status" value="1"/>
</dbReference>
<sequence length="113" mass="12387">MAQRTVVIYTDDITGKQGEDVALHLFSLDGISYEIDLGTESHQKLLDALGPFLKSGRKVKGNVRRRTGQRASGAEGGPDAGKVREWARGQGLTVNDRGRVPREVLEKYQAAHN</sequence>
<evidence type="ECO:0000259" key="4">
    <source>
        <dbReference type="Pfam" id="PF23359"/>
    </source>
</evidence>
<keyword evidence="1" id="KW-0238">DNA-binding</keyword>
<dbReference type="InterPro" id="IPR042261">
    <property type="entry name" value="Lsr2-like_dimerization"/>
</dbReference>
<dbReference type="InterPro" id="IPR024412">
    <property type="entry name" value="Lsr2_dim_dom"/>
</dbReference>
<evidence type="ECO:0000259" key="3">
    <source>
        <dbReference type="Pfam" id="PF11774"/>
    </source>
</evidence>
<dbReference type="GO" id="GO:0016746">
    <property type="term" value="F:acyltransferase activity"/>
    <property type="evidence" value="ECO:0007669"/>
    <property type="project" value="InterPro"/>
</dbReference>
<evidence type="ECO:0000256" key="2">
    <source>
        <dbReference type="SAM" id="MobiDB-lite"/>
    </source>
</evidence>
<dbReference type="GO" id="GO:0003677">
    <property type="term" value="F:DNA binding"/>
    <property type="evidence" value="ECO:0007669"/>
    <property type="project" value="UniProtKB-KW"/>
</dbReference>
<dbReference type="InterPro" id="IPR055370">
    <property type="entry name" value="Lsr2_DNA-bd"/>
</dbReference>
<feature type="region of interest" description="Disordered" evidence="2">
    <location>
        <begin position="60"/>
        <end position="92"/>
    </location>
</feature>
<dbReference type="Pfam" id="PF23359">
    <property type="entry name" value="Lsr2_DNA-bd"/>
    <property type="match status" value="1"/>
</dbReference>
<feature type="domain" description="Lsr2 DNA-binding" evidence="4">
    <location>
        <begin position="77"/>
        <end position="111"/>
    </location>
</feature>
<dbReference type="EMBL" id="CP108140">
    <property type="protein sequence ID" value="WTP91446.1"/>
    <property type="molecule type" value="Genomic_DNA"/>
</dbReference>
<proteinExistence type="predicted"/>
<feature type="domain" description="Lsr2 dimerization" evidence="3">
    <location>
        <begin position="1"/>
        <end position="60"/>
    </location>
</feature>
<dbReference type="AlphaFoldDB" id="A0AAU1I8P4"/>
<dbReference type="InterPro" id="IPR036625">
    <property type="entry name" value="E3-bd_dom_sf"/>
</dbReference>
<organism evidence="5">
    <name type="scientific">Streptomyces sp. NBC_00180</name>
    <dbReference type="NCBI Taxonomy" id="2903632"/>
    <lineage>
        <taxon>Bacteria</taxon>
        <taxon>Bacillati</taxon>
        <taxon>Actinomycetota</taxon>
        <taxon>Actinomycetes</taxon>
        <taxon>Kitasatosporales</taxon>
        <taxon>Streptomycetaceae</taxon>
        <taxon>Streptomyces</taxon>
    </lineage>
</organism>
<protein>
    <submittedName>
        <fullName evidence="5">Lsr2 family protein</fullName>
    </submittedName>
</protein>
<dbReference type="Pfam" id="PF11774">
    <property type="entry name" value="Lsr2"/>
    <property type="match status" value="1"/>
</dbReference>
<accession>A0AAU1I8P4</accession>
<evidence type="ECO:0000313" key="5">
    <source>
        <dbReference type="EMBL" id="WTP91446.1"/>
    </source>
</evidence>
<evidence type="ECO:0000256" key="1">
    <source>
        <dbReference type="ARBA" id="ARBA00023125"/>
    </source>
</evidence>
<dbReference type="Gene3D" id="3.30.60.230">
    <property type="entry name" value="Lsr2, dimerization domain"/>
    <property type="match status" value="1"/>
</dbReference>
<gene>
    <name evidence="5" type="ORF">OG477_41920</name>
</gene>
<reference evidence="5" key="1">
    <citation type="submission" date="2022-10" db="EMBL/GenBank/DDBJ databases">
        <title>The complete genomes of actinobacterial strains from the NBC collection.</title>
        <authorList>
            <person name="Joergensen T.S."/>
            <person name="Alvarez Arevalo M."/>
            <person name="Sterndorff E.B."/>
            <person name="Faurdal D."/>
            <person name="Vuksanovic O."/>
            <person name="Mourched A.-S."/>
            <person name="Charusanti P."/>
            <person name="Shaw S."/>
            <person name="Blin K."/>
            <person name="Weber T."/>
        </authorList>
    </citation>
    <scope>NUCLEOTIDE SEQUENCE</scope>
    <source>
        <strain evidence="5">NBC 00180</strain>
    </source>
</reference>